<evidence type="ECO:0000313" key="2">
    <source>
        <dbReference type="EMBL" id="QSQ12605.1"/>
    </source>
</evidence>
<name>A0ABX7N1L4_9BACT</name>
<dbReference type="EMBL" id="CP071091">
    <property type="protein sequence ID" value="QSQ12605.1"/>
    <property type="molecule type" value="Genomic_DNA"/>
</dbReference>
<sequence length="189" mass="21502">MPFAYYDSLSPDQQRVYRMSDGVGTLRVRSPEGLCPLVAAVREALASGEHRPLEHATAKLGDALCERLDVATVRVEVLEVRPSSEEGELHGLYTWEPGRRPRLQVWMRTAKQARVVAFRTYLRTFLHELCHHLDFQLLELPHSFHTNGFFQRESSLFQQLVPRAMPRGGETQKARARNGKGVADDTPPR</sequence>
<keyword evidence="3" id="KW-1185">Reference proteome</keyword>
<evidence type="ECO:0000313" key="3">
    <source>
        <dbReference type="Proteomes" id="UP000663090"/>
    </source>
</evidence>
<feature type="region of interest" description="Disordered" evidence="1">
    <location>
        <begin position="165"/>
        <end position="189"/>
    </location>
</feature>
<evidence type="ECO:0008006" key="4">
    <source>
        <dbReference type="Google" id="ProtNLM"/>
    </source>
</evidence>
<evidence type="ECO:0000256" key="1">
    <source>
        <dbReference type="SAM" id="MobiDB-lite"/>
    </source>
</evidence>
<organism evidence="2 3">
    <name type="scientific">Myxococcus landrumensis</name>
    <dbReference type="NCBI Taxonomy" id="2813577"/>
    <lineage>
        <taxon>Bacteria</taxon>
        <taxon>Pseudomonadati</taxon>
        <taxon>Myxococcota</taxon>
        <taxon>Myxococcia</taxon>
        <taxon>Myxococcales</taxon>
        <taxon>Cystobacterineae</taxon>
        <taxon>Myxococcaceae</taxon>
        <taxon>Myxococcus</taxon>
    </lineage>
</organism>
<protein>
    <recommendedName>
        <fullName evidence="4">WLM domain-containing protein</fullName>
    </recommendedName>
</protein>
<gene>
    <name evidence="2" type="ORF">JY572_30200</name>
</gene>
<dbReference type="RefSeq" id="WP_206714327.1">
    <property type="nucleotide sequence ID" value="NZ_CP071091.1"/>
</dbReference>
<dbReference type="Proteomes" id="UP000663090">
    <property type="component" value="Chromosome"/>
</dbReference>
<proteinExistence type="predicted"/>
<reference evidence="2 3" key="1">
    <citation type="submission" date="2021-02" db="EMBL/GenBank/DDBJ databases">
        <title>De Novo genome assembly of isolated myxobacteria.</title>
        <authorList>
            <person name="Stevens D.C."/>
        </authorList>
    </citation>
    <scope>NUCLEOTIDE SEQUENCE [LARGE SCALE GENOMIC DNA]</scope>
    <source>
        <strain evidence="2 3">SCHIC003</strain>
    </source>
</reference>
<accession>A0ABX7N1L4</accession>